<evidence type="ECO:0000256" key="4">
    <source>
        <dbReference type="RuleBase" id="RU368087"/>
    </source>
</evidence>
<dbReference type="Pfam" id="PF04568">
    <property type="entry name" value="IATP"/>
    <property type="match status" value="1"/>
</dbReference>
<sequence length="142" mass="15745">MGVSRAPILGRRYFSDQYEAEMRSLHVTRTQHQPRPINNHIVSQQSKAAIMSLARQVPRFAARISARPVSTSAVRMAAGDAGAPRSGGAAQGDAFTKREQASEDYYVRQQEAQKLEALKKKIADGEAQLAKDRKELEGHEKK</sequence>
<keyword evidence="5" id="KW-0175">Coiled coil</keyword>
<reference evidence="7 8" key="1">
    <citation type="journal article" date="2016" name="Sci. Rep.">
        <title>Peltaster fructicola genome reveals evolution from an invasive phytopathogen to an ectophytic parasite.</title>
        <authorList>
            <person name="Xu C."/>
            <person name="Chen H."/>
            <person name="Gleason M.L."/>
            <person name="Xu J.R."/>
            <person name="Liu H."/>
            <person name="Zhang R."/>
            <person name="Sun G."/>
        </authorList>
    </citation>
    <scope>NUCLEOTIDE SEQUENCE [LARGE SCALE GENOMIC DNA]</scope>
    <source>
        <strain evidence="7 8">LNHT1506</strain>
    </source>
</reference>
<name>A0A6H0XW15_9PEZI</name>
<evidence type="ECO:0000256" key="3">
    <source>
        <dbReference type="ARBA" id="ARBA00023128"/>
    </source>
</evidence>
<evidence type="ECO:0000256" key="2">
    <source>
        <dbReference type="ARBA" id="ARBA00010901"/>
    </source>
</evidence>
<protein>
    <recommendedName>
        <fullName evidence="4">ATPase inhibitor, mitochondrial</fullName>
    </recommendedName>
</protein>
<evidence type="ECO:0000313" key="7">
    <source>
        <dbReference type="EMBL" id="QIW98913.1"/>
    </source>
</evidence>
<evidence type="ECO:0000256" key="5">
    <source>
        <dbReference type="SAM" id="Coils"/>
    </source>
</evidence>
<evidence type="ECO:0000256" key="6">
    <source>
        <dbReference type="SAM" id="MobiDB-lite"/>
    </source>
</evidence>
<dbReference type="GO" id="GO:0005739">
    <property type="term" value="C:mitochondrion"/>
    <property type="evidence" value="ECO:0007669"/>
    <property type="project" value="UniProtKB-SubCell"/>
</dbReference>
<dbReference type="Gene3D" id="1.20.5.500">
    <property type="entry name" value="Single helix bin"/>
    <property type="match status" value="1"/>
</dbReference>
<dbReference type="GO" id="GO:0042030">
    <property type="term" value="F:ATPase inhibitor activity"/>
    <property type="evidence" value="ECO:0007669"/>
    <property type="project" value="InterPro"/>
</dbReference>
<evidence type="ECO:0000256" key="1">
    <source>
        <dbReference type="ARBA" id="ARBA00004173"/>
    </source>
</evidence>
<dbReference type="Proteomes" id="UP000503462">
    <property type="component" value="Chromosome 3"/>
</dbReference>
<comment type="subcellular location">
    <subcellularLocation>
        <location evidence="1">Mitochondrion</location>
    </subcellularLocation>
</comment>
<dbReference type="OrthoDB" id="5532350at2759"/>
<gene>
    <name evidence="7" type="ORF">AMS68_004431</name>
</gene>
<accession>A0A6H0XW15</accession>
<evidence type="ECO:0000313" key="8">
    <source>
        <dbReference type="Proteomes" id="UP000503462"/>
    </source>
</evidence>
<feature type="region of interest" description="Disordered" evidence="6">
    <location>
        <begin position="77"/>
        <end position="102"/>
    </location>
</feature>
<dbReference type="SUPFAM" id="SSF64602">
    <property type="entry name" value="F1 ATPase inhibitor, IF1, C-terminal domain"/>
    <property type="match status" value="1"/>
</dbReference>
<keyword evidence="3" id="KW-0496">Mitochondrion</keyword>
<dbReference type="InterPro" id="IPR007648">
    <property type="entry name" value="ATPase_inhibitor_mt"/>
</dbReference>
<dbReference type="AlphaFoldDB" id="A0A6H0XW15"/>
<dbReference type="EMBL" id="CP051141">
    <property type="protein sequence ID" value="QIW98913.1"/>
    <property type="molecule type" value="Genomic_DNA"/>
</dbReference>
<proteinExistence type="inferred from homology"/>
<feature type="coiled-coil region" evidence="5">
    <location>
        <begin position="108"/>
        <end position="142"/>
    </location>
</feature>
<organism evidence="7 8">
    <name type="scientific">Peltaster fructicola</name>
    <dbReference type="NCBI Taxonomy" id="286661"/>
    <lineage>
        <taxon>Eukaryota</taxon>
        <taxon>Fungi</taxon>
        <taxon>Dikarya</taxon>
        <taxon>Ascomycota</taxon>
        <taxon>Pezizomycotina</taxon>
        <taxon>Dothideomycetes</taxon>
        <taxon>Dothideomycetes incertae sedis</taxon>
        <taxon>Peltaster</taxon>
    </lineage>
</organism>
<comment type="similarity">
    <text evidence="2 4">Belongs to the ATPase inhibitor family.</text>
</comment>
<keyword evidence="8" id="KW-1185">Reference proteome</keyword>
<comment type="function">
    <text evidence="4">Inhibits the enzyme activity of ATPase.</text>
</comment>